<name>A0A8K0FZH0_IGNLU</name>
<comment type="caution">
    <text evidence="3">The sequence shown here is derived from an EMBL/GenBank/DDBJ whole genome shotgun (WGS) entry which is preliminary data.</text>
</comment>
<evidence type="ECO:0000313" key="3">
    <source>
        <dbReference type="EMBL" id="KAF2882537.1"/>
    </source>
</evidence>
<protein>
    <submittedName>
        <fullName evidence="3">Uncharacterized protein</fullName>
    </submittedName>
</protein>
<reference evidence="3" key="1">
    <citation type="submission" date="2019-08" db="EMBL/GenBank/DDBJ databases">
        <title>The genome of the North American firefly Photinus pyralis.</title>
        <authorList>
            <consortium name="Photinus pyralis genome working group"/>
            <person name="Fallon T.R."/>
            <person name="Sander Lower S.E."/>
            <person name="Weng J.-K."/>
        </authorList>
    </citation>
    <scope>NUCLEOTIDE SEQUENCE</scope>
    <source>
        <strain evidence="3">TRF0915ILg1</strain>
        <tissue evidence="3">Whole body</tissue>
    </source>
</reference>
<keyword evidence="4" id="KW-1185">Reference proteome</keyword>
<feature type="transmembrane region" description="Helical" evidence="2">
    <location>
        <begin position="12"/>
        <end position="31"/>
    </location>
</feature>
<evidence type="ECO:0000256" key="2">
    <source>
        <dbReference type="SAM" id="Phobius"/>
    </source>
</evidence>
<keyword evidence="2" id="KW-0472">Membrane</keyword>
<dbReference type="OrthoDB" id="8583677at2759"/>
<gene>
    <name evidence="3" type="ORF">ILUMI_23636</name>
</gene>
<dbReference type="EMBL" id="VTPC01090608">
    <property type="protein sequence ID" value="KAF2882537.1"/>
    <property type="molecule type" value="Genomic_DNA"/>
</dbReference>
<accession>A0A8K0FZH0</accession>
<sequence>MFGGGLKLKERLVVGVSIAAVLFTLLLVVDLQMDLGMSGHHLVPSHGRVRYVNDQDGPGAAYNSFKKRFLQKTHSASNNNASKESFPAETAGPTTSFHKTTRRNEYSGKNTKSSKRKEERDDFSDLMDYMMLGSAEREKHRVEVDREHVVIERSMEGDLVRVDNPTIAELKKIKLREIEKNATLRKEKYNKQLRKQRQRAGENMEKK</sequence>
<evidence type="ECO:0000256" key="1">
    <source>
        <dbReference type="SAM" id="MobiDB-lite"/>
    </source>
</evidence>
<feature type="region of interest" description="Disordered" evidence="1">
    <location>
        <begin position="186"/>
        <end position="207"/>
    </location>
</feature>
<keyword evidence="2" id="KW-1133">Transmembrane helix</keyword>
<dbReference type="AlphaFoldDB" id="A0A8K0FZH0"/>
<feature type="region of interest" description="Disordered" evidence="1">
    <location>
        <begin position="73"/>
        <end position="121"/>
    </location>
</feature>
<feature type="compositionally biased region" description="Polar residues" evidence="1">
    <location>
        <begin position="73"/>
        <end position="83"/>
    </location>
</feature>
<keyword evidence="2" id="KW-0812">Transmembrane</keyword>
<organism evidence="3 4">
    <name type="scientific">Ignelater luminosus</name>
    <name type="common">Cucubano</name>
    <name type="synonym">Pyrophorus luminosus</name>
    <dbReference type="NCBI Taxonomy" id="2038154"/>
    <lineage>
        <taxon>Eukaryota</taxon>
        <taxon>Metazoa</taxon>
        <taxon>Ecdysozoa</taxon>
        <taxon>Arthropoda</taxon>
        <taxon>Hexapoda</taxon>
        <taxon>Insecta</taxon>
        <taxon>Pterygota</taxon>
        <taxon>Neoptera</taxon>
        <taxon>Endopterygota</taxon>
        <taxon>Coleoptera</taxon>
        <taxon>Polyphaga</taxon>
        <taxon>Elateriformia</taxon>
        <taxon>Elateroidea</taxon>
        <taxon>Elateridae</taxon>
        <taxon>Agrypninae</taxon>
        <taxon>Pyrophorini</taxon>
        <taxon>Ignelater</taxon>
    </lineage>
</organism>
<evidence type="ECO:0000313" key="4">
    <source>
        <dbReference type="Proteomes" id="UP000801492"/>
    </source>
</evidence>
<proteinExistence type="predicted"/>
<dbReference type="Proteomes" id="UP000801492">
    <property type="component" value="Unassembled WGS sequence"/>
</dbReference>